<accession>A0ABN0BYJ1</accession>
<dbReference type="Proteomes" id="UP000003412">
    <property type="component" value="Chromosome"/>
</dbReference>
<dbReference type="EMBL" id="ADXF01000508">
    <property type="protein sequence ID" value="EFR88205.1"/>
    <property type="molecule type" value="Genomic_DNA"/>
</dbReference>
<name>A0ABN0BYJ1_9LIST</name>
<evidence type="ECO:0000313" key="2">
    <source>
        <dbReference type="Proteomes" id="UP000003412"/>
    </source>
</evidence>
<proteinExistence type="predicted"/>
<protein>
    <submittedName>
        <fullName evidence="1">Uncharacterized protein</fullName>
    </submittedName>
</protein>
<sequence>MAMLFYIFPHSWFLRHILFLSLYYQILSQTARITQGFWKYSEKEIILN</sequence>
<evidence type="ECO:0000313" key="1">
    <source>
        <dbReference type="EMBL" id="EFR88205.1"/>
    </source>
</evidence>
<keyword evidence="2" id="KW-1185">Reference proteome</keyword>
<reference evidence="1 2" key="1">
    <citation type="journal article" date="2010" name="Microbiol. Resour. Announc.">
        <title>Comparative genomics of the bacterial genus Listeria: Genome evolution is characterized by limited gene acquisition and limited gene loss.</title>
        <authorList>
            <person name="den Bakker H.C."/>
            <person name="Cummings C.A."/>
            <person name="Ferreira V."/>
            <person name="Vatta P."/>
            <person name="Orsi R.H."/>
            <person name="Degoricija L."/>
            <person name="Barker M."/>
            <person name="Petrauskene O."/>
            <person name="Furtado M.R."/>
            <person name="Wiedmann M."/>
        </authorList>
    </citation>
    <scope>NUCLEOTIDE SEQUENCE [LARGE SCALE GENOMIC DNA]</scope>
    <source>
        <strain evidence="1 2">FSL S4-120</strain>
    </source>
</reference>
<comment type="caution">
    <text evidence="1">The sequence shown here is derived from an EMBL/GenBank/DDBJ whole genome shotgun (WGS) entry which is preliminary data.</text>
</comment>
<gene>
    <name evidence="1" type="ORF">NT05LM_1224</name>
</gene>
<organism evidence="1 2">
    <name type="scientific">Listeria marthii FSL S4-120</name>
    <dbReference type="NCBI Taxonomy" id="702457"/>
    <lineage>
        <taxon>Bacteria</taxon>
        <taxon>Bacillati</taxon>
        <taxon>Bacillota</taxon>
        <taxon>Bacilli</taxon>
        <taxon>Bacillales</taxon>
        <taxon>Listeriaceae</taxon>
        <taxon>Listeria</taxon>
    </lineage>
</organism>